<keyword evidence="2" id="KW-0645">Protease</keyword>
<evidence type="ECO:0000256" key="7">
    <source>
        <dbReference type="SAM" id="MobiDB-lite"/>
    </source>
</evidence>
<dbReference type="Proteomes" id="UP000075886">
    <property type="component" value="Unassembled WGS sequence"/>
</dbReference>
<evidence type="ECO:0000256" key="4">
    <source>
        <dbReference type="ARBA" id="ARBA00022807"/>
    </source>
</evidence>
<evidence type="ECO:0000313" key="12">
    <source>
        <dbReference type="Proteomes" id="UP000075886"/>
    </source>
</evidence>
<reference evidence="12" key="1">
    <citation type="submission" date="2014-01" db="EMBL/GenBank/DDBJ databases">
        <title>The Genome Sequence of Anopheles farauti FAR1 (V2).</title>
        <authorList>
            <consortium name="The Broad Institute Genomics Platform"/>
            <person name="Neafsey D.E."/>
            <person name="Besansky N."/>
            <person name="Howell P."/>
            <person name="Walton C."/>
            <person name="Young S.K."/>
            <person name="Zeng Q."/>
            <person name="Gargeya S."/>
            <person name="Fitzgerald M."/>
            <person name="Haas B."/>
            <person name="Abouelleil A."/>
            <person name="Allen A.W."/>
            <person name="Alvarado L."/>
            <person name="Arachchi H.M."/>
            <person name="Berlin A.M."/>
            <person name="Chapman S.B."/>
            <person name="Gainer-Dewar J."/>
            <person name="Goldberg J."/>
            <person name="Griggs A."/>
            <person name="Gujja S."/>
            <person name="Hansen M."/>
            <person name="Howarth C."/>
            <person name="Imamovic A."/>
            <person name="Ireland A."/>
            <person name="Larimer J."/>
            <person name="McCowan C."/>
            <person name="Murphy C."/>
            <person name="Pearson M."/>
            <person name="Poon T.W."/>
            <person name="Priest M."/>
            <person name="Roberts A."/>
            <person name="Saif S."/>
            <person name="Shea T."/>
            <person name="Sisk P."/>
            <person name="Sykes S."/>
            <person name="Wortman J."/>
            <person name="Nusbaum C."/>
            <person name="Birren B."/>
        </authorList>
    </citation>
    <scope>NUCLEOTIDE SEQUENCE [LARGE SCALE GENOMIC DNA]</scope>
    <source>
        <strain evidence="12">FAR1</strain>
    </source>
</reference>
<feature type="domain" description="Peptidase C1A papain C-terminal" evidence="9">
    <location>
        <begin position="202"/>
        <end position="406"/>
    </location>
</feature>
<dbReference type="InterPro" id="IPR013201">
    <property type="entry name" value="Prot_inhib_I29"/>
</dbReference>
<dbReference type="PANTHER" id="PTHR12411">
    <property type="entry name" value="CYSTEINE PROTEASE FAMILY C1-RELATED"/>
    <property type="match status" value="1"/>
</dbReference>
<dbReference type="STRING" id="69004.A0A182Q7V6"/>
<keyword evidence="12" id="KW-1185">Reference proteome</keyword>
<keyword evidence="6" id="KW-1015">Disulfide bond</keyword>
<keyword evidence="3" id="KW-0378">Hydrolase</keyword>
<evidence type="ECO:0000256" key="3">
    <source>
        <dbReference type="ARBA" id="ARBA00022801"/>
    </source>
</evidence>
<evidence type="ECO:0000259" key="10">
    <source>
        <dbReference type="SMART" id="SM00848"/>
    </source>
</evidence>
<keyword evidence="5" id="KW-0865">Zymogen</keyword>
<evidence type="ECO:0008006" key="13">
    <source>
        <dbReference type="Google" id="ProtNLM"/>
    </source>
</evidence>
<evidence type="ECO:0000256" key="5">
    <source>
        <dbReference type="ARBA" id="ARBA00023145"/>
    </source>
</evidence>
<keyword evidence="4" id="KW-0788">Thiol protease</keyword>
<dbReference type="GO" id="GO:0008234">
    <property type="term" value="F:cysteine-type peptidase activity"/>
    <property type="evidence" value="ECO:0007669"/>
    <property type="project" value="UniProtKB-KW"/>
</dbReference>
<evidence type="ECO:0000256" key="6">
    <source>
        <dbReference type="ARBA" id="ARBA00023157"/>
    </source>
</evidence>
<dbReference type="PROSITE" id="PS00139">
    <property type="entry name" value="THIOL_PROTEASE_CYS"/>
    <property type="match status" value="1"/>
</dbReference>
<evidence type="ECO:0000259" key="9">
    <source>
        <dbReference type="SMART" id="SM00645"/>
    </source>
</evidence>
<dbReference type="InterPro" id="IPR000668">
    <property type="entry name" value="Peptidase_C1A_C"/>
</dbReference>
<reference evidence="11" key="2">
    <citation type="submission" date="2020-05" db="UniProtKB">
        <authorList>
            <consortium name="EnsemblMetazoa"/>
        </authorList>
    </citation>
    <scope>IDENTIFICATION</scope>
    <source>
        <strain evidence="11">FAR1</strain>
    </source>
</reference>
<name>A0A182Q7V6_9DIPT</name>
<dbReference type="EMBL" id="AXCN02000206">
    <property type="status" value="NOT_ANNOTATED_CDS"/>
    <property type="molecule type" value="Genomic_DNA"/>
</dbReference>
<feature type="compositionally biased region" description="Polar residues" evidence="7">
    <location>
        <begin position="403"/>
        <end position="415"/>
    </location>
</feature>
<accession>A0A182Q7V6</accession>
<dbReference type="EnsemblMetazoa" id="AFAF004794-RA">
    <property type="protein sequence ID" value="AFAF004794-PA"/>
    <property type="gene ID" value="AFAF004794"/>
</dbReference>
<dbReference type="InterPro" id="IPR013128">
    <property type="entry name" value="Peptidase_C1A"/>
</dbReference>
<proteinExistence type="inferred from homology"/>
<dbReference type="AlphaFoldDB" id="A0A182Q7V6"/>
<organism evidence="11 12">
    <name type="scientific">Anopheles farauti</name>
    <dbReference type="NCBI Taxonomy" id="69004"/>
    <lineage>
        <taxon>Eukaryota</taxon>
        <taxon>Metazoa</taxon>
        <taxon>Ecdysozoa</taxon>
        <taxon>Arthropoda</taxon>
        <taxon>Hexapoda</taxon>
        <taxon>Insecta</taxon>
        <taxon>Pterygota</taxon>
        <taxon>Neoptera</taxon>
        <taxon>Endopterygota</taxon>
        <taxon>Diptera</taxon>
        <taxon>Nematocera</taxon>
        <taxon>Culicoidea</taxon>
        <taxon>Culicidae</taxon>
        <taxon>Anophelinae</taxon>
        <taxon>Anopheles</taxon>
    </lineage>
</organism>
<comment type="similarity">
    <text evidence="1">Belongs to the peptidase C1 family.</text>
</comment>
<evidence type="ECO:0000256" key="2">
    <source>
        <dbReference type="ARBA" id="ARBA00022670"/>
    </source>
</evidence>
<dbReference type="InterPro" id="IPR000169">
    <property type="entry name" value="Pept_cys_AS"/>
</dbReference>
<dbReference type="Pfam" id="PF08246">
    <property type="entry name" value="Inhibitor_I29"/>
    <property type="match status" value="1"/>
</dbReference>
<dbReference type="Pfam" id="PF00112">
    <property type="entry name" value="Peptidase_C1"/>
    <property type="match status" value="1"/>
</dbReference>
<evidence type="ECO:0000256" key="8">
    <source>
        <dbReference type="SAM" id="SignalP"/>
    </source>
</evidence>
<dbReference type="Gene3D" id="3.90.70.10">
    <property type="entry name" value="Cysteine proteinases"/>
    <property type="match status" value="1"/>
</dbReference>
<protein>
    <recommendedName>
        <fullName evidence="13">Cathepsin propeptide inhibitor domain-containing protein</fullName>
    </recommendedName>
</protein>
<dbReference type="GO" id="GO:0006508">
    <property type="term" value="P:proteolysis"/>
    <property type="evidence" value="ECO:0007669"/>
    <property type="project" value="UniProtKB-KW"/>
</dbReference>
<evidence type="ECO:0000313" key="11">
    <source>
        <dbReference type="EnsemblMetazoa" id="AFAF004794-PA"/>
    </source>
</evidence>
<dbReference type="InterPro" id="IPR038765">
    <property type="entry name" value="Papain-like_cys_pep_sf"/>
</dbReference>
<feature type="chain" id="PRO_5018639882" description="Cathepsin propeptide inhibitor domain-containing protein" evidence="8">
    <location>
        <begin position="25"/>
        <end position="415"/>
    </location>
</feature>
<dbReference type="SMART" id="SM00848">
    <property type="entry name" value="Inhibitor_I29"/>
    <property type="match status" value="1"/>
</dbReference>
<dbReference type="VEuPathDB" id="VectorBase:AFAF004794"/>
<evidence type="ECO:0000256" key="1">
    <source>
        <dbReference type="ARBA" id="ARBA00008455"/>
    </source>
</evidence>
<keyword evidence="8" id="KW-0732">Signal</keyword>
<sequence length="415" mass="46187">MNIRAGRLVPWVTVVVAFAAASGGMSPLQRNRLASGQVRRGQGRLSPSKSTWILQSAGSEPGVQGTAQEIVTAMEKAPPSPASVLPVASVTDGTTAKIDNTTIETTTESDLFRSYMQTHHKKYYAQYRTQRRRSAYMDNLADIKEHNKAYETGSNRFRMAPNAFADMQNSEYRKRLIRLKMDPHRKISPSMSSEIVSSTNEMPEAIDWREKGFKTEPANQKTCGSCYAFSVAYAISAQLMKHIGRVELVSEQQMVDCSTANGNLGCGGGSLRNTLKYLEQAGGVMREVDYPYTSSSPRAARFGVSRLWPQHQNRTETEPTNATNGFRLTTTARVSMRTAGGRQPWPTDLSLPLARFDAFSGRQRVTRACAQTNWRDEEALNGPTDCRTGWARPRYRDGFPNLSRPSQHSLARSLR</sequence>
<feature type="domain" description="Cathepsin propeptide inhibitor" evidence="10">
    <location>
        <begin position="112"/>
        <end position="172"/>
    </location>
</feature>
<feature type="signal peptide" evidence="8">
    <location>
        <begin position="1"/>
        <end position="24"/>
    </location>
</feature>
<dbReference type="SMART" id="SM00645">
    <property type="entry name" value="Pept_C1"/>
    <property type="match status" value="1"/>
</dbReference>
<feature type="region of interest" description="Disordered" evidence="7">
    <location>
        <begin position="392"/>
        <end position="415"/>
    </location>
</feature>
<dbReference type="SUPFAM" id="SSF54001">
    <property type="entry name" value="Cysteine proteinases"/>
    <property type="match status" value="1"/>
</dbReference>